<dbReference type="Pfam" id="PF13098">
    <property type="entry name" value="Thioredoxin_2"/>
    <property type="match status" value="1"/>
</dbReference>
<keyword evidence="3" id="KW-1185">Reference proteome</keyword>
<dbReference type="CDD" id="cd02947">
    <property type="entry name" value="TRX_family"/>
    <property type="match status" value="1"/>
</dbReference>
<protein>
    <submittedName>
        <fullName evidence="2">Thioredoxin</fullName>
    </submittedName>
</protein>
<dbReference type="SUPFAM" id="SSF52833">
    <property type="entry name" value="Thioredoxin-like"/>
    <property type="match status" value="1"/>
</dbReference>
<evidence type="ECO:0000259" key="1">
    <source>
        <dbReference type="Pfam" id="PF13098"/>
    </source>
</evidence>
<evidence type="ECO:0000313" key="3">
    <source>
        <dbReference type="Proteomes" id="UP000306038"/>
    </source>
</evidence>
<dbReference type="EMBL" id="SDLV01000019">
    <property type="protein sequence ID" value="THV59960.1"/>
    <property type="molecule type" value="Genomic_DNA"/>
</dbReference>
<accession>A0ABY2R7E9</accession>
<organism evidence="2 3">
    <name type="scientific">Chryseobacterium candidae</name>
    <dbReference type="NCBI Taxonomy" id="1978493"/>
    <lineage>
        <taxon>Bacteria</taxon>
        <taxon>Pseudomonadati</taxon>
        <taxon>Bacteroidota</taxon>
        <taxon>Flavobacteriia</taxon>
        <taxon>Flavobacteriales</taxon>
        <taxon>Weeksellaceae</taxon>
        <taxon>Chryseobacterium group</taxon>
        <taxon>Chryseobacterium</taxon>
    </lineage>
</organism>
<name>A0ABY2R7E9_9FLAO</name>
<comment type="caution">
    <text evidence="2">The sequence shown here is derived from an EMBL/GenBank/DDBJ whole genome shotgun (WGS) entry which is preliminary data.</text>
</comment>
<reference evidence="2 3" key="1">
    <citation type="submission" date="2019-01" db="EMBL/GenBank/DDBJ databases">
        <authorList>
            <person name="B I."/>
            <person name="Ch S."/>
            <person name="Ch V.R."/>
        </authorList>
    </citation>
    <scope>NUCLEOTIDE SEQUENCE [LARGE SCALE GENOMIC DNA]</scope>
    <source>
        <strain evidence="2 3">JC507</strain>
    </source>
</reference>
<dbReference type="InterPro" id="IPR012336">
    <property type="entry name" value="Thioredoxin-like_fold"/>
</dbReference>
<sequence length="95" mass="11166">MKFDNGAFPEIISKAEKYYKSVFINAYTYWCDPCKLMVKNIFILQSVSEYYIQHFINVNINTEKGVGIELVEKYHINSYPTYLFINGKVSLFTEV</sequence>
<dbReference type="InterPro" id="IPR036249">
    <property type="entry name" value="Thioredoxin-like_sf"/>
</dbReference>
<feature type="domain" description="Thioredoxin-like fold" evidence="1">
    <location>
        <begin position="20"/>
        <end position="88"/>
    </location>
</feature>
<evidence type="ECO:0000313" key="2">
    <source>
        <dbReference type="EMBL" id="THV59960.1"/>
    </source>
</evidence>
<dbReference type="Proteomes" id="UP000306038">
    <property type="component" value="Unassembled WGS sequence"/>
</dbReference>
<gene>
    <name evidence="2" type="ORF">EK417_10605</name>
</gene>
<proteinExistence type="predicted"/>
<dbReference type="Gene3D" id="3.40.30.10">
    <property type="entry name" value="Glutaredoxin"/>
    <property type="match status" value="1"/>
</dbReference>